<keyword evidence="2" id="KW-1185">Reference proteome</keyword>
<gene>
    <name evidence="1" type="ORF">RGCCGE502_08440</name>
</gene>
<name>S3HZJ7_9HYPH</name>
<accession>S3HZJ7</accession>
<dbReference type="HOGENOM" id="CLU_2318170_0_0_5"/>
<dbReference type="InterPro" id="IPR019289">
    <property type="entry name" value="Phage_tail_E/E"/>
</dbReference>
<dbReference type="STRING" id="990285.RGCCGE502_08440"/>
<sequence length="99" mass="10429">MDSSSLPAWATITYPLIFPVGDLTTLTFSEPNGEALEAIDELGIEEGKTPSVRQTMGLISALSGVPVETIRKFNQRDIKGAANALVPLVTGEPETSASP</sequence>
<dbReference type="RefSeq" id="WP_016553730.1">
    <property type="nucleotide sequence ID" value="NZ_AEYE02000011.1"/>
</dbReference>
<comment type="caution">
    <text evidence="1">The sequence shown here is derived from an EMBL/GenBank/DDBJ whole genome shotgun (WGS) entry which is preliminary data.</text>
</comment>
<evidence type="ECO:0008006" key="3">
    <source>
        <dbReference type="Google" id="ProtNLM"/>
    </source>
</evidence>
<reference evidence="1 2" key="1">
    <citation type="journal article" date="2012" name="J. Bacteriol.">
        <title>Genome sequence of Rhizobium grahamii CCGE502, a broad-host-range symbiont with low nodulation competitiveness in Phaseolus vulgaris.</title>
        <authorList>
            <person name="Althabegoiti M.J."/>
            <person name="Lozano L."/>
            <person name="Torres-Tejerizo G."/>
            <person name="Ormeno-Orrillo E."/>
            <person name="Rogel M.A."/>
            <person name="Gonzalez V."/>
            <person name="Martinez-Romero E."/>
        </authorList>
    </citation>
    <scope>NUCLEOTIDE SEQUENCE [LARGE SCALE GENOMIC DNA]</scope>
    <source>
        <strain evidence="1 2">CCGE 502</strain>
    </source>
</reference>
<protein>
    <recommendedName>
        <fullName evidence="3">Phage tail assembly protein</fullName>
    </recommendedName>
</protein>
<dbReference type="Pfam" id="PF10109">
    <property type="entry name" value="Phage_TAC_7"/>
    <property type="match status" value="1"/>
</dbReference>
<dbReference type="EMBL" id="AEYE02000011">
    <property type="protein sequence ID" value="EPE98441.1"/>
    <property type="molecule type" value="Genomic_DNA"/>
</dbReference>
<organism evidence="1 2">
    <name type="scientific">Rhizobium grahamii CCGE 502</name>
    <dbReference type="NCBI Taxonomy" id="990285"/>
    <lineage>
        <taxon>Bacteria</taxon>
        <taxon>Pseudomonadati</taxon>
        <taxon>Pseudomonadota</taxon>
        <taxon>Alphaproteobacteria</taxon>
        <taxon>Hyphomicrobiales</taxon>
        <taxon>Rhizobiaceae</taxon>
        <taxon>Rhizobium/Agrobacterium group</taxon>
        <taxon>Rhizobium</taxon>
    </lineage>
</organism>
<evidence type="ECO:0000313" key="2">
    <source>
        <dbReference type="Proteomes" id="UP000014411"/>
    </source>
</evidence>
<dbReference type="Proteomes" id="UP000014411">
    <property type="component" value="Unassembled WGS sequence"/>
</dbReference>
<proteinExistence type="predicted"/>
<evidence type="ECO:0000313" key="1">
    <source>
        <dbReference type="EMBL" id="EPE98441.1"/>
    </source>
</evidence>
<dbReference type="AlphaFoldDB" id="S3HZJ7"/>